<protein>
    <submittedName>
        <fullName evidence="1">Mevalonate kinase</fullName>
    </submittedName>
</protein>
<keyword evidence="1" id="KW-0808">Transferase</keyword>
<evidence type="ECO:0000313" key="1">
    <source>
        <dbReference type="EMBL" id="MBZ9778016.1"/>
    </source>
</evidence>
<dbReference type="RefSeq" id="WP_224460370.1">
    <property type="nucleotide sequence ID" value="NZ_JAIQZE010000002.1"/>
</dbReference>
<dbReference type="Gene3D" id="3.30.230.10">
    <property type="match status" value="1"/>
</dbReference>
<gene>
    <name evidence="1" type="ORF">LB452_03680</name>
</gene>
<dbReference type="Proteomes" id="UP001199314">
    <property type="component" value="Unassembled WGS sequence"/>
</dbReference>
<organism evidence="1 2">
    <name type="scientific">Psychroflexus longus</name>
    <dbReference type="NCBI Taxonomy" id="2873596"/>
    <lineage>
        <taxon>Bacteria</taxon>
        <taxon>Pseudomonadati</taxon>
        <taxon>Bacteroidota</taxon>
        <taxon>Flavobacteriia</taxon>
        <taxon>Flavobacteriales</taxon>
        <taxon>Flavobacteriaceae</taxon>
        <taxon>Psychroflexus</taxon>
    </lineage>
</organism>
<dbReference type="EMBL" id="JAIQZE010000002">
    <property type="protein sequence ID" value="MBZ9778016.1"/>
    <property type="molecule type" value="Genomic_DNA"/>
</dbReference>
<dbReference type="GO" id="GO:0016301">
    <property type="term" value="F:kinase activity"/>
    <property type="evidence" value="ECO:0007669"/>
    <property type="project" value="UniProtKB-KW"/>
</dbReference>
<proteinExistence type="predicted"/>
<comment type="caution">
    <text evidence="1">The sequence shown here is derived from an EMBL/GenBank/DDBJ whole genome shotgun (WGS) entry which is preliminary data.</text>
</comment>
<dbReference type="InterPro" id="IPR047765">
    <property type="entry name" value="GHMP_GYDIA-like"/>
</dbReference>
<dbReference type="InterPro" id="IPR014721">
    <property type="entry name" value="Ribsml_uS5_D2-typ_fold_subgr"/>
</dbReference>
<dbReference type="SUPFAM" id="SSF54211">
    <property type="entry name" value="Ribosomal protein S5 domain 2-like"/>
    <property type="match status" value="1"/>
</dbReference>
<name>A0ABS7XGD2_9FLAO</name>
<dbReference type="NCBIfam" id="NF040656">
    <property type="entry name" value="GHMP_GYDIA"/>
    <property type="match status" value="1"/>
</dbReference>
<keyword evidence="1" id="KW-0418">Kinase</keyword>
<reference evidence="2" key="1">
    <citation type="submission" date="2023-07" db="EMBL/GenBank/DDBJ databases">
        <title>Novel species isolated from saline lakes on Tibetan Plateau.</title>
        <authorList>
            <person name="Lu H."/>
        </authorList>
    </citation>
    <scope>NUCLEOTIDE SEQUENCE [LARGE SCALE GENOMIC DNA]</scope>
    <source>
        <strain evidence="2">CAK8W</strain>
    </source>
</reference>
<dbReference type="InterPro" id="IPR020568">
    <property type="entry name" value="Ribosomal_Su5_D2-typ_SF"/>
</dbReference>
<sequence>MESQRFYSHGKLLLTGEYLVLDGAEALAIPCKFGQYLEVTSSEEEYSTWISYDYENRVWLDLKFDLQKVLNQRREGKNDFEKRLFQILIEANRLNSKVFYQNYNFETRLEFPRNWGLGTSSTLIANVSKWAGINPYQLLEKTFGGSGYDIACAESEFPLVYSLENKKQKVKKAEIPEALKPYLYYVYLEEKQNSREAIANYRKVKPRNLETLISKISNITQEFQSIESYKYAQQLLHSHEECLSQILKIEPIQYQLFPDFDGAIKSLGAWGGDFIMVICETNPSSYFKNKGYNTILSYDEMSL</sequence>
<keyword evidence="2" id="KW-1185">Reference proteome</keyword>
<evidence type="ECO:0000313" key="2">
    <source>
        <dbReference type="Proteomes" id="UP001199314"/>
    </source>
</evidence>
<accession>A0ABS7XGD2</accession>